<feature type="region of interest" description="Disordered" evidence="5">
    <location>
        <begin position="1"/>
        <end position="32"/>
    </location>
</feature>
<keyword evidence="8" id="KW-1185">Reference proteome</keyword>
<dbReference type="InterPro" id="IPR013272">
    <property type="entry name" value="Vps72/YL1_C"/>
</dbReference>
<evidence type="ECO:0000313" key="7">
    <source>
        <dbReference type="EMBL" id="ORX59061.1"/>
    </source>
</evidence>
<dbReference type="Proteomes" id="UP000193719">
    <property type="component" value="Unassembled WGS sequence"/>
</dbReference>
<feature type="domain" description="Vps72/YL1 C-terminal" evidence="6">
    <location>
        <begin position="90"/>
        <end position="119"/>
    </location>
</feature>
<dbReference type="AlphaFoldDB" id="A0A1Y1VKR6"/>
<reference evidence="7 8" key="1">
    <citation type="submission" date="2016-08" db="EMBL/GenBank/DDBJ databases">
        <title>Genomes of anaerobic fungi encode conserved fungal cellulosomes for biomass hydrolysis.</title>
        <authorList>
            <consortium name="DOE Joint Genome Institute"/>
            <person name="Haitjema C.H."/>
            <person name="Gilmore S.P."/>
            <person name="Henske J.K."/>
            <person name="Solomon K.V."/>
            <person name="De Groot R."/>
            <person name="Kuo A."/>
            <person name="Mondo S.J."/>
            <person name="Salamov A.A."/>
            <person name="Labutti K."/>
            <person name="Zhao Z."/>
            <person name="Chiniquy J."/>
            <person name="Barry K."/>
            <person name="Brewer H.M."/>
            <person name="Purvine S.O."/>
            <person name="Wright A.T."/>
            <person name="Boxma B."/>
            <person name="Van Alen T."/>
            <person name="Hackstein J.H."/>
            <person name="Baker S.E."/>
            <person name="Grigoriev I.V."/>
            <person name="O'Malley M.A."/>
        </authorList>
    </citation>
    <scope>NUCLEOTIDE SEQUENCE [LARGE SCALE GENOMIC DNA]</scope>
    <source>
        <strain evidence="8">finn</strain>
    </source>
</reference>
<reference evidence="7 8" key="2">
    <citation type="submission" date="2016-08" db="EMBL/GenBank/DDBJ databases">
        <title>Pervasive Adenine N6-methylation of Active Genes in Fungi.</title>
        <authorList>
            <consortium name="DOE Joint Genome Institute"/>
            <person name="Mondo S.J."/>
            <person name="Dannebaum R.O."/>
            <person name="Kuo R.C."/>
            <person name="Labutti K."/>
            <person name="Haridas S."/>
            <person name="Kuo A."/>
            <person name="Salamov A."/>
            <person name="Ahrendt S.R."/>
            <person name="Lipzen A."/>
            <person name="Sullivan W."/>
            <person name="Andreopoulos W.B."/>
            <person name="Clum A."/>
            <person name="Lindquist E."/>
            <person name="Daum C."/>
            <person name="Ramamoorthy G.K."/>
            <person name="Gryganskyi A."/>
            <person name="Culley D."/>
            <person name="Magnuson J.K."/>
            <person name="James T.Y."/>
            <person name="O'Malley M.A."/>
            <person name="Stajich J.E."/>
            <person name="Spatafora J.W."/>
            <person name="Visel A."/>
            <person name="Grigoriev I.V."/>
        </authorList>
    </citation>
    <scope>NUCLEOTIDE SEQUENCE [LARGE SCALE GENOMIC DNA]</scope>
    <source>
        <strain evidence="8">finn</strain>
    </source>
</reference>
<feature type="compositionally biased region" description="Polar residues" evidence="5">
    <location>
        <begin position="1"/>
        <end position="12"/>
    </location>
</feature>
<organism evidence="7 8">
    <name type="scientific">Piromyces finnis</name>
    <dbReference type="NCBI Taxonomy" id="1754191"/>
    <lineage>
        <taxon>Eukaryota</taxon>
        <taxon>Fungi</taxon>
        <taxon>Fungi incertae sedis</taxon>
        <taxon>Chytridiomycota</taxon>
        <taxon>Chytridiomycota incertae sedis</taxon>
        <taxon>Neocallimastigomycetes</taxon>
        <taxon>Neocallimastigales</taxon>
        <taxon>Neocallimastigaceae</taxon>
        <taxon>Piromyces</taxon>
    </lineage>
</organism>
<dbReference type="GO" id="GO:0031011">
    <property type="term" value="C:Ino80 complex"/>
    <property type="evidence" value="ECO:0007669"/>
    <property type="project" value="EnsemblFungi"/>
</dbReference>
<comment type="subcellular location">
    <subcellularLocation>
        <location evidence="1">Nucleus</location>
    </subcellularLocation>
</comment>
<evidence type="ECO:0000313" key="8">
    <source>
        <dbReference type="Proteomes" id="UP000193719"/>
    </source>
</evidence>
<evidence type="ECO:0000256" key="1">
    <source>
        <dbReference type="ARBA" id="ARBA00004123"/>
    </source>
</evidence>
<keyword evidence="4" id="KW-0539">Nucleus</keyword>
<dbReference type="SMART" id="SM00993">
    <property type="entry name" value="YL1_C"/>
    <property type="match status" value="1"/>
</dbReference>
<keyword evidence="2" id="KW-0805">Transcription regulation</keyword>
<evidence type="ECO:0000256" key="5">
    <source>
        <dbReference type="SAM" id="MobiDB-lite"/>
    </source>
</evidence>
<dbReference type="PANTHER" id="PTHR31200:SF1">
    <property type="entry name" value="INO80 COMPLEX SUBUNIT C"/>
    <property type="match status" value="1"/>
</dbReference>
<evidence type="ECO:0000256" key="4">
    <source>
        <dbReference type="ARBA" id="ARBA00023242"/>
    </source>
</evidence>
<evidence type="ECO:0000259" key="6">
    <source>
        <dbReference type="SMART" id="SM00993"/>
    </source>
</evidence>
<proteinExistence type="predicted"/>
<accession>A0A1Y1VKR6</accession>
<comment type="caution">
    <text evidence="7">The sequence shown here is derived from an EMBL/GenBank/DDBJ whole genome shotgun (WGS) entry which is preliminary data.</text>
</comment>
<dbReference type="GO" id="GO:0034080">
    <property type="term" value="P:CENP-A containing chromatin assembly"/>
    <property type="evidence" value="ECO:0007669"/>
    <property type="project" value="EnsemblFungi"/>
</dbReference>
<dbReference type="PANTHER" id="PTHR31200">
    <property type="entry name" value="INO80 COMPLEX SUBUNIT C"/>
    <property type="match status" value="1"/>
</dbReference>
<name>A0A1Y1VKR6_9FUNG</name>
<dbReference type="Pfam" id="PF08265">
    <property type="entry name" value="YL1_C"/>
    <property type="match status" value="1"/>
</dbReference>
<dbReference type="GO" id="GO:0006338">
    <property type="term" value="P:chromatin remodeling"/>
    <property type="evidence" value="ECO:0007669"/>
    <property type="project" value="InterPro"/>
</dbReference>
<dbReference type="InterPro" id="IPR029525">
    <property type="entry name" value="INO80C/Ies6"/>
</dbReference>
<protein>
    <recommendedName>
        <fullName evidence="6">Vps72/YL1 C-terminal domain-containing protein</fullName>
    </recommendedName>
</protein>
<gene>
    <name evidence="7" type="ORF">BCR36DRAFT_342771</name>
</gene>
<evidence type="ECO:0000256" key="2">
    <source>
        <dbReference type="ARBA" id="ARBA00023015"/>
    </source>
</evidence>
<evidence type="ECO:0000256" key="3">
    <source>
        <dbReference type="ARBA" id="ARBA00023163"/>
    </source>
</evidence>
<dbReference type="EMBL" id="MCFH01000003">
    <property type="protein sequence ID" value="ORX59061.1"/>
    <property type="molecule type" value="Genomic_DNA"/>
</dbReference>
<dbReference type="OrthoDB" id="49520at2759"/>
<keyword evidence="3" id="KW-0804">Transcription</keyword>
<sequence>MVEDTLNSSGTTSEKKRNPFGKKKKEYVGEPPLNLNDYEKPFKNAKYSTPKKYKLLKQILMMDRNKTDVPIDAPLYMNIEAPPSVYPRKKYCDITGLKAIYTDPKSGLRYYDSTVYKYIQEQTQSTLQGYLGLRNAAVNLK</sequence>
<dbReference type="STRING" id="1754191.A0A1Y1VKR6"/>